<proteinExistence type="predicted"/>
<name>A0A319DR10_9EURO</name>
<dbReference type="EMBL" id="KZ825806">
    <property type="protein sequence ID" value="PYH98944.1"/>
    <property type="molecule type" value="Genomic_DNA"/>
</dbReference>
<dbReference type="Proteomes" id="UP000247810">
    <property type="component" value="Unassembled WGS sequence"/>
</dbReference>
<reference evidence="2 3" key="1">
    <citation type="submission" date="2018-02" db="EMBL/GenBank/DDBJ databases">
        <title>The genomes of Aspergillus section Nigri reveals drivers in fungal speciation.</title>
        <authorList>
            <consortium name="DOE Joint Genome Institute"/>
            <person name="Vesth T.C."/>
            <person name="Nybo J."/>
            <person name="Theobald S."/>
            <person name="Brandl J."/>
            <person name="Frisvad J.C."/>
            <person name="Nielsen K.F."/>
            <person name="Lyhne E.K."/>
            <person name="Kogle M.E."/>
            <person name="Kuo A."/>
            <person name="Riley R."/>
            <person name="Clum A."/>
            <person name="Nolan M."/>
            <person name="Lipzen A."/>
            <person name="Salamov A."/>
            <person name="Henrissat B."/>
            <person name="Wiebenga A."/>
            <person name="De vries R.P."/>
            <person name="Grigoriev I.V."/>
            <person name="Mortensen U.H."/>
            <person name="Andersen M.R."/>
            <person name="Baker S.E."/>
        </authorList>
    </citation>
    <scope>NUCLEOTIDE SEQUENCE [LARGE SCALE GENOMIC DNA]</scope>
    <source>
        <strain evidence="2 3">CBS 707.79</strain>
    </source>
</reference>
<sequence>MGAPSFRVCYETADELCTPTTVVSLMGSLEVWSRFANMRWYCNRHGYDVVILWEMSTLQIIAAQEAPQAVTVLDALQNPGALQAIQAYALQILQAEMHALQAEAEVLQDIRKLEEQQESKSLRAQQARQRLEQALSAHREQAIKARQAQRSRRLRQAAQVRQANQAQQEPGMITHFDVWLTESSAAVLKAFCEERNDLKIVSPLFAGTGKIYLDFIRDEHSHPLRAKMLKYLKSLGFTFRNSNQVARPDLWC</sequence>
<evidence type="ECO:0000256" key="1">
    <source>
        <dbReference type="SAM" id="Coils"/>
    </source>
</evidence>
<accession>A0A319DR10</accession>
<protein>
    <submittedName>
        <fullName evidence="2">Uncharacterized protein</fullName>
    </submittedName>
</protein>
<dbReference type="AlphaFoldDB" id="A0A319DR10"/>
<dbReference type="VEuPathDB" id="FungiDB:BO71DRAFT_425566"/>
<keyword evidence="1" id="KW-0175">Coiled coil</keyword>
<feature type="coiled-coil region" evidence="1">
    <location>
        <begin position="90"/>
        <end position="148"/>
    </location>
</feature>
<dbReference type="OrthoDB" id="10526507at2759"/>
<evidence type="ECO:0000313" key="3">
    <source>
        <dbReference type="Proteomes" id="UP000247810"/>
    </source>
</evidence>
<organism evidence="2 3">
    <name type="scientific">Aspergillus ellipticus CBS 707.79</name>
    <dbReference type="NCBI Taxonomy" id="1448320"/>
    <lineage>
        <taxon>Eukaryota</taxon>
        <taxon>Fungi</taxon>
        <taxon>Dikarya</taxon>
        <taxon>Ascomycota</taxon>
        <taxon>Pezizomycotina</taxon>
        <taxon>Eurotiomycetes</taxon>
        <taxon>Eurotiomycetidae</taxon>
        <taxon>Eurotiales</taxon>
        <taxon>Aspergillaceae</taxon>
        <taxon>Aspergillus</taxon>
        <taxon>Aspergillus subgen. Circumdati</taxon>
    </lineage>
</organism>
<keyword evidence="3" id="KW-1185">Reference proteome</keyword>
<gene>
    <name evidence="2" type="ORF">BO71DRAFT_425566</name>
</gene>
<evidence type="ECO:0000313" key="2">
    <source>
        <dbReference type="EMBL" id="PYH98944.1"/>
    </source>
</evidence>